<evidence type="ECO:0000313" key="5">
    <source>
        <dbReference type="Proteomes" id="UP001589568"/>
    </source>
</evidence>
<dbReference type="InterPro" id="IPR023753">
    <property type="entry name" value="FAD/NAD-binding_dom"/>
</dbReference>
<dbReference type="InterPro" id="IPR051691">
    <property type="entry name" value="Metab_Enz_Cyan_OpOx_G3PDH"/>
</dbReference>
<dbReference type="Proteomes" id="UP001589568">
    <property type="component" value="Unassembled WGS sequence"/>
</dbReference>
<dbReference type="InterPro" id="IPR017224">
    <property type="entry name" value="Opine_Oxase_asu/HCN_bsu"/>
</dbReference>
<keyword evidence="5" id="KW-1185">Reference proteome</keyword>
<keyword evidence="1" id="KW-0560">Oxidoreductase</keyword>
<feature type="domain" description="FAD/NAD(P)-binding" evidence="3">
    <location>
        <begin position="21"/>
        <end position="376"/>
    </location>
</feature>
<dbReference type="InterPro" id="IPR036188">
    <property type="entry name" value="FAD/NAD-bd_sf"/>
</dbReference>
<feature type="compositionally biased region" description="Basic and acidic residues" evidence="2">
    <location>
        <begin position="146"/>
        <end position="168"/>
    </location>
</feature>
<accession>A0ABV5NUF7</accession>
<feature type="region of interest" description="Disordered" evidence="2">
    <location>
        <begin position="142"/>
        <end position="168"/>
    </location>
</feature>
<feature type="region of interest" description="Disordered" evidence="2">
    <location>
        <begin position="400"/>
        <end position="424"/>
    </location>
</feature>
<organism evidence="4 5">
    <name type="scientific">Nonomuraea salmonea</name>
    <dbReference type="NCBI Taxonomy" id="46181"/>
    <lineage>
        <taxon>Bacteria</taxon>
        <taxon>Bacillati</taxon>
        <taxon>Actinomycetota</taxon>
        <taxon>Actinomycetes</taxon>
        <taxon>Streptosporangiales</taxon>
        <taxon>Streptosporangiaceae</taxon>
        <taxon>Nonomuraea</taxon>
    </lineage>
</organism>
<protein>
    <submittedName>
        <fullName evidence="4">NAD(P)/FAD-dependent oxidoreductase</fullName>
    </submittedName>
</protein>
<dbReference type="Pfam" id="PF07992">
    <property type="entry name" value="Pyr_redox_2"/>
    <property type="match status" value="1"/>
</dbReference>
<dbReference type="PANTHER" id="PTHR42949:SF3">
    <property type="entry name" value="ANAEROBIC GLYCEROL-3-PHOSPHATE DEHYDROGENASE SUBUNIT B"/>
    <property type="match status" value="1"/>
</dbReference>
<reference evidence="4 5" key="1">
    <citation type="submission" date="2024-09" db="EMBL/GenBank/DDBJ databases">
        <authorList>
            <person name="Sun Q."/>
            <person name="Mori K."/>
        </authorList>
    </citation>
    <scope>NUCLEOTIDE SEQUENCE [LARGE SCALE GENOMIC DNA]</scope>
    <source>
        <strain evidence="4 5">JCM 3324</strain>
    </source>
</reference>
<name>A0ABV5NUF7_9ACTN</name>
<sequence>MSTPSTDGTVIGGRGPEGGTYDLVVIGGGPAGVAGALTAALAGLRVALLDSGLRLGGQYFRHTATEEAGSAAPGGGRTGGRTGARASDGDGRTGGKVSPDLARFLRQARDLEARADVLLRHQVWNVSHEPDGEFLVHCATRGTAGRRPDGDRTVRERTSEERPPELRTDGERVVEVRARRLLIATGAHDRPLPFPGWDLPGVLTAGGAQALLKGAGVVAGRRIVVSGTGPFLLPVAAGLAAAGARVLGVHEANGGLGLARHPLRALGKAGEAAGYAAALARHRVPYRTRQAVVAAHGEREVQAVTVARLDADWNVLATRVVECDTVAVGYGFVPQIELGTQLGCATRNDVDGSPVLDVDVALRTSVPGVWAAGEPTGVAGWRPAELEGRIAGHAIATAAGRTTAPGGPTTANSPTTAGRAAVGAGAGSDGVPAALLRRRERGRGFGVALQEAYPVKAGWRTWLRDDTLVCRCEEVPLARVREAQELGATDARAVKLLARPGMGWCQGRICGYAVSCLAGEPPQPPRRPIAQPVTLGALAELTTDPDERPAH</sequence>
<dbReference type="PRINTS" id="PR00411">
    <property type="entry name" value="PNDRDTASEI"/>
</dbReference>
<feature type="compositionally biased region" description="Gly residues" evidence="2">
    <location>
        <begin position="72"/>
        <end position="82"/>
    </location>
</feature>
<dbReference type="Gene3D" id="1.10.10.1100">
    <property type="entry name" value="BFD-like [2Fe-2S]-binding domain"/>
    <property type="match status" value="1"/>
</dbReference>
<dbReference type="Gene3D" id="3.50.50.60">
    <property type="entry name" value="FAD/NAD(P)-binding domain"/>
    <property type="match status" value="3"/>
</dbReference>
<gene>
    <name evidence="4" type="ORF">ACFFR3_31125</name>
</gene>
<feature type="region of interest" description="Disordered" evidence="2">
    <location>
        <begin position="66"/>
        <end position="98"/>
    </location>
</feature>
<comment type="caution">
    <text evidence="4">The sequence shown here is derived from an EMBL/GenBank/DDBJ whole genome shotgun (WGS) entry which is preliminary data.</text>
</comment>
<dbReference type="InterPro" id="IPR041854">
    <property type="entry name" value="BFD-like_2Fe2S-bd_dom_sf"/>
</dbReference>
<dbReference type="RefSeq" id="WP_345386117.1">
    <property type="nucleotide sequence ID" value="NZ_BAAAXS010000001.1"/>
</dbReference>
<dbReference type="PANTHER" id="PTHR42949">
    <property type="entry name" value="ANAEROBIC GLYCEROL-3-PHOSPHATE DEHYDROGENASE SUBUNIT B"/>
    <property type="match status" value="1"/>
</dbReference>
<proteinExistence type="predicted"/>
<dbReference type="EMBL" id="JBHMCF010000036">
    <property type="protein sequence ID" value="MFB9473973.1"/>
    <property type="molecule type" value="Genomic_DNA"/>
</dbReference>
<dbReference type="PRINTS" id="PR00368">
    <property type="entry name" value="FADPNR"/>
</dbReference>
<dbReference type="SUPFAM" id="SSF51905">
    <property type="entry name" value="FAD/NAD(P)-binding domain"/>
    <property type="match status" value="1"/>
</dbReference>
<dbReference type="PIRSF" id="PIRSF037495">
    <property type="entry name" value="Opine_OX_OoxA/HcnB"/>
    <property type="match status" value="1"/>
</dbReference>
<evidence type="ECO:0000256" key="2">
    <source>
        <dbReference type="SAM" id="MobiDB-lite"/>
    </source>
</evidence>
<evidence type="ECO:0000259" key="3">
    <source>
        <dbReference type="Pfam" id="PF07992"/>
    </source>
</evidence>
<evidence type="ECO:0000313" key="4">
    <source>
        <dbReference type="EMBL" id="MFB9473973.1"/>
    </source>
</evidence>
<evidence type="ECO:0000256" key="1">
    <source>
        <dbReference type="ARBA" id="ARBA00023002"/>
    </source>
</evidence>
<dbReference type="CDD" id="cd19946">
    <property type="entry name" value="GlpA-like_Fer2_BFD-like"/>
    <property type="match status" value="1"/>
</dbReference>